<keyword evidence="10" id="KW-1185">Reference proteome</keyword>
<evidence type="ECO:0000259" key="8">
    <source>
        <dbReference type="Pfam" id="PF08281"/>
    </source>
</evidence>
<keyword evidence="3 6" id="KW-0731">Sigma factor</keyword>
<evidence type="ECO:0000256" key="1">
    <source>
        <dbReference type="ARBA" id="ARBA00010641"/>
    </source>
</evidence>
<evidence type="ECO:0000313" key="10">
    <source>
        <dbReference type="Proteomes" id="UP000050827"/>
    </source>
</evidence>
<dbReference type="PROSITE" id="PS01063">
    <property type="entry name" value="SIGMA70_ECF"/>
    <property type="match status" value="1"/>
</dbReference>
<feature type="domain" description="RNA polymerase sigma factor 70 region 4 type 2" evidence="8">
    <location>
        <begin position="124"/>
        <end position="168"/>
    </location>
</feature>
<dbReference type="InterPro" id="IPR036388">
    <property type="entry name" value="WH-like_DNA-bd_sf"/>
</dbReference>
<dbReference type="PANTHER" id="PTHR43133">
    <property type="entry name" value="RNA POLYMERASE ECF-TYPE SIGMA FACTO"/>
    <property type="match status" value="1"/>
</dbReference>
<dbReference type="InterPro" id="IPR013325">
    <property type="entry name" value="RNA_pol_sigma_r2"/>
</dbReference>
<gene>
    <name evidence="9" type="ORF">AAY42_01365</name>
</gene>
<evidence type="ECO:0000259" key="7">
    <source>
        <dbReference type="Pfam" id="PF04542"/>
    </source>
</evidence>
<accession>A0A0Q1CDC0</accession>
<dbReference type="InterPro" id="IPR014327">
    <property type="entry name" value="RNA_pol_sigma70_bacteroid"/>
</dbReference>
<dbReference type="InterPro" id="IPR007627">
    <property type="entry name" value="RNA_pol_sigma70_r2"/>
</dbReference>
<dbReference type="Gene3D" id="1.10.10.10">
    <property type="entry name" value="Winged helix-like DNA-binding domain superfamily/Winged helix DNA-binding domain"/>
    <property type="match status" value="1"/>
</dbReference>
<dbReference type="InterPro" id="IPR039425">
    <property type="entry name" value="RNA_pol_sigma-70-like"/>
</dbReference>
<dbReference type="InterPro" id="IPR013249">
    <property type="entry name" value="RNA_pol_sigma70_r4_t2"/>
</dbReference>
<dbReference type="PRINTS" id="PR00038">
    <property type="entry name" value="HTHLUXR"/>
</dbReference>
<dbReference type="STRING" id="346185.AAY42_01365"/>
<dbReference type="InterPro" id="IPR014284">
    <property type="entry name" value="RNA_pol_sigma-70_dom"/>
</dbReference>
<evidence type="ECO:0000256" key="4">
    <source>
        <dbReference type="ARBA" id="ARBA00023125"/>
    </source>
</evidence>
<dbReference type="AlphaFoldDB" id="A0A0Q1CDC0"/>
<dbReference type="InterPro" id="IPR013324">
    <property type="entry name" value="RNA_pol_sigma_r3/r4-like"/>
</dbReference>
<reference evidence="9 10" key="1">
    <citation type="submission" date="2015-04" db="EMBL/GenBank/DDBJ databases">
        <title>Complete genome of flavobacterium.</title>
        <authorList>
            <person name="Kwon Y.M."/>
            <person name="Kim S.-J."/>
        </authorList>
    </citation>
    <scope>NUCLEOTIDE SEQUENCE [LARGE SCALE GENOMIC DNA]</scope>
    <source>
        <strain evidence="9 10">DK169</strain>
    </source>
</reference>
<dbReference type="SUPFAM" id="SSF88946">
    <property type="entry name" value="Sigma2 domain of RNA polymerase sigma factors"/>
    <property type="match status" value="1"/>
</dbReference>
<organism evidence="9 10">
    <name type="scientific">Flagellimonas eckloniae</name>
    <dbReference type="NCBI Taxonomy" id="346185"/>
    <lineage>
        <taxon>Bacteria</taxon>
        <taxon>Pseudomonadati</taxon>
        <taxon>Bacteroidota</taxon>
        <taxon>Flavobacteriia</taxon>
        <taxon>Flavobacteriales</taxon>
        <taxon>Flavobacteriaceae</taxon>
        <taxon>Flagellimonas</taxon>
    </lineage>
</organism>
<evidence type="ECO:0000256" key="6">
    <source>
        <dbReference type="RuleBase" id="RU000716"/>
    </source>
</evidence>
<dbReference type="SUPFAM" id="SSF88659">
    <property type="entry name" value="Sigma3 and sigma4 domains of RNA polymerase sigma factors"/>
    <property type="match status" value="1"/>
</dbReference>
<keyword evidence="4 6" id="KW-0238">DNA-binding</keyword>
<dbReference type="Pfam" id="PF08281">
    <property type="entry name" value="Sigma70_r4_2"/>
    <property type="match status" value="1"/>
</dbReference>
<dbReference type="InterPro" id="IPR000838">
    <property type="entry name" value="RNA_pol_sigma70_ECF_CS"/>
</dbReference>
<comment type="similarity">
    <text evidence="1 6">Belongs to the sigma-70 factor family. ECF subfamily.</text>
</comment>
<dbReference type="NCBIfam" id="TIGR02937">
    <property type="entry name" value="sigma70-ECF"/>
    <property type="match status" value="1"/>
</dbReference>
<protein>
    <recommendedName>
        <fullName evidence="6">RNA polymerase sigma factor</fullName>
    </recommendedName>
</protein>
<evidence type="ECO:0000256" key="3">
    <source>
        <dbReference type="ARBA" id="ARBA00023082"/>
    </source>
</evidence>
<dbReference type="EMBL" id="LCTZ01000002">
    <property type="protein sequence ID" value="KQC28692.1"/>
    <property type="molecule type" value="Genomic_DNA"/>
</dbReference>
<evidence type="ECO:0000256" key="2">
    <source>
        <dbReference type="ARBA" id="ARBA00023015"/>
    </source>
</evidence>
<sequence length="186" mass="21790">MKKPLSNSNNTLLALKRGEKSAFKSIFDQYEKGLYSFIVSITKSGYVAEEILQEVFIKIWTNRKTLDCTRSFDSYIYTVARNHTYNYLRKVANQESLKQEVWRNLEHSNHQTENMILSVEYDVILSDILEGLPLQKRSVFILSKQQGKSNQEIADLLNISPKTVKNHLWETLRLIKKQLRPHLQTQ</sequence>
<keyword evidence="5 6" id="KW-0804">Transcription</keyword>
<dbReference type="Gene3D" id="1.10.1740.10">
    <property type="match status" value="1"/>
</dbReference>
<comment type="caution">
    <text evidence="9">The sequence shown here is derived from an EMBL/GenBank/DDBJ whole genome shotgun (WGS) entry which is preliminary data.</text>
</comment>
<dbReference type="Pfam" id="PF04542">
    <property type="entry name" value="Sigma70_r2"/>
    <property type="match status" value="1"/>
</dbReference>
<evidence type="ECO:0000256" key="5">
    <source>
        <dbReference type="ARBA" id="ARBA00023163"/>
    </source>
</evidence>
<dbReference type="NCBIfam" id="TIGR02985">
    <property type="entry name" value="Sig70_bacteroi1"/>
    <property type="match status" value="1"/>
</dbReference>
<dbReference type="GO" id="GO:0016987">
    <property type="term" value="F:sigma factor activity"/>
    <property type="evidence" value="ECO:0007669"/>
    <property type="project" value="UniProtKB-KW"/>
</dbReference>
<dbReference type="RefSeq" id="WP_055392220.1">
    <property type="nucleotide sequence ID" value="NZ_LCTZ01000002.1"/>
</dbReference>
<evidence type="ECO:0000313" key="9">
    <source>
        <dbReference type="EMBL" id="KQC28692.1"/>
    </source>
</evidence>
<dbReference type="PANTHER" id="PTHR43133:SF46">
    <property type="entry name" value="RNA POLYMERASE SIGMA-70 FACTOR ECF SUBFAMILY"/>
    <property type="match status" value="1"/>
</dbReference>
<dbReference type="InterPro" id="IPR000792">
    <property type="entry name" value="Tscrpt_reg_LuxR_C"/>
</dbReference>
<keyword evidence="2 6" id="KW-0805">Transcription regulation</keyword>
<proteinExistence type="inferred from homology"/>
<name>A0A0Q1CDC0_9FLAO</name>
<dbReference type="GO" id="GO:0006352">
    <property type="term" value="P:DNA-templated transcription initiation"/>
    <property type="evidence" value="ECO:0007669"/>
    <property type="project" value="InterPro"/>
</dbReference>
<dbReference type="GO" id="GO:0003677">
    <property type="term" value="F:DNA binding"/>
    <property type="evidence" value="ECO:0007669"/>
    <property type="project" value="UniProtKB-KW"/>
</dbReference>
<dbReference type="OrthoDB" id="759001at2"/>
<feature type="domain" description="RNA polymerase sigma-70 region 2" evidence="7">
    <location>
        <begin position="27"/>
        <end position="90"/>
    </location>
</feature>
<dbReference type="Proteomes" id="UP000050827">
    <property type="component" value="Unassembled WGS sequence"/>
</dbReference>